<keyword evidence="2" id="KW-0540">Nuclease</keyword>
<organism evidence="7 8">
    <name type="scientific">Dictyostelium discoideum</name>
    <name type="common">Social amoeba</name>
    <dbReference type="NCBI Taxonomy" id="44689"/>
    <lineage>
        <taxon>Eukaryota</taxon>
        <taxon>Amoebozoa</taxon>
        <taxon>Evosea</taxon>
        <taxon>Eumycetozoa</taxon>
        <taxon>Dictyostelia</taxon>
        <taxon>Dictyosteliales</taxon>
        <taxon>Dictyosteliaceae</taxon>
        <taxon>Dictyostelium</taxon>
    </lineage>
</organism>
<keyword evidence="3" id="KW-0255">Endonuclease</keyword>
<dbReference type="HOGENOM" id="CLU_164851_4_3_1"/>
<keyword evidence="4" id="KW-0378">Hydrolase</keyword>
<evidence type="ECO:0000313" key="8">
    <source>
        <dbReference type="Proteomes" id="UP000002195"/>
    </source>
</evidence>
<dbReference type="KEGG" id="ddi:DDB_G0280655"/>
<dbReference type="Pfam" id="PF07927">
    <property type="entry name" value="HicA_toxin"/>
    <property type="match status" value="1"/>
</dbReference>
<dbReference type="PaxDb" id="44689-DDB0206106"/>
<dbReference type="PANTHER" id="PTHR34873">
    <property type="entry name" value="SSR1766 PROTEIN"/>
    <property type="match status" value="1"/>
</dbReference>
<keyword evidence="1" id="KW-1277">Toxin-antitoxin system</keyword>
<reference evidence="7 8" key="1">
    <citation type="journal article" date="2005" name="Nature">
        <title>The genome of the social amoeba Dictyostelium discoideum.</title>
        <authorList>
            <consortium name="The Dictyostelium discoideum Sequencing Consortium"/>
            <person name="Eichinger L."/>
            <person name="Pachebat J.A."/>
            <person name="Glockner G."/>
            <person name="Rajandream M.A."/>
            <person name="Sucgang R."/>
            <person name="Berriman M."/>
            <person name="Song J."/>
            <person name="Olsen R."/>
            <person name="Szafranski K."/>
            <person name="Xu Q."/>
            <person name="Tunggal B."/>
            <person name="Kummerfeld S."/>
            <person name="Madera M."/>
            <person name="Konfortov B.A."/>
            <person name="Rivero F."/>
            <person name="Bankier A.T."/>
            <person name="Lehmann R."/>
            <person name="Hamlin N."/>
            <person name="Davies R."/>
            <person name="Gaudet P."/>
            <person name="Fey P."/>
            <person name="Pilcher K."/>
            <person name="Chen G."/>
            <person name="Saunders D."/>
            <person name="Sodergren E."/>
            <person name="Davis P."/>
            <person name="Kerhornou A."/>
            <person name="Nie X."/>
            <person name="Hall N."/>
            <person name="Anjard C."/>
            <person name="Hemphill L."/>
            <person name="Bason N."/>
            <person name="Farbrother P."/>
            <person name="Desany B."/>
            <person name="Just E."/>
            <person name="Morio T."/>
            <person name="Rost R."/>
            <person name="Churcher C."/>
            <person name="Cooper J."/>
            <person name="Haydock S."/>
            <person name="van Driessche N."/>
            <person name="Cronin A."/>
            <person name="Goodhead I."/>
            <person name="Muzny D."/>
            <person name="Mourier T."/>
            <person name="Pain A."/>
            <person name="Lu M."/>
            <person name="Harper D."/>
            <person name="Lindsay R."/>
            <person name="Hauser H."/>
            <person name="James K."/>
            <person name="Quiles M."/>
            <person name="Madan Babu M."/>
            <person name="Saito T."/>
            <person name="Buchrieser C."/>
            <person name="Wardroper A."/>
            <person name="Felder M."/>
            <person name="Thangavelu M."/>
            <person name="Johnson D."/>
            <person name="Knights A."/>
            <person name="Loulseged H."/>
            <person name="Mungall K."/>
            <person name="Oliver K."/>
            <person name="Price C."/>
            <person name="Quail M.A."/>
            <person name="Urushihara H."/>
            <person name="Hernandez J."/>
            <person name="Rabbinowitsch E."/>
            <person name="Steffen D."/>
            <person name="Sanders M."/>
            <person name="Ma J."/>
            <person name="Kohara Y."/>
            <person name="Sharp S."/>
            <person name="Simmonds M."/>
            <person name="Spiegler S."/>
            <person name="Tivey A."/>
            <person name="Sugano S."/>
            <person name="White B."/>
            <person name="Walker D."/>
            <person name="Woodward J."/>
            <person name="Winckler T."/>
            <person name="Tanaka Y."/>
            <person name="Shaulsky G."/>
            <person name="Schleicher M."/>
            <person name="Weinstock G."/>
            <person name="Rosenthal A."/>
            <person name="Cox E.C."/>
            <person name="Chisholm R.L."/>
            <person name="Gibbs R."/>
            <person name="Loomis W.F."/>
            <person name="Platzer M."/>
            <person name="Kay R.R."/>
            <person name="Williams J."/>
            <person name="Dear P.H."/>
            <person name="Noegel A.A."/>
            <person name="Barrell B."/>
            <person name="Kuspa A."/>
        </authorList>
    </citation>
    <scope>NUCLEOTIDE SEQUENCE [LARGE SCALE GENOMIC DNA]</scope>
    <source>
        <strain evidence="7 8">AX4</strain>
    </source>
</reference>
<dbReference type="SUPFAM" id="SSF54786">
    <property type="entry name" value="YcfA/nrd intein domain"/>
    <property type="match status" value="1"/>
</dbReference>
<dbReference type="GeneID" id="8622665"/>
<keyword evidence="8" id="KW-1185">Reference proteome</keyword>
<evidence type="ECO:0000256" key="4">
    <source>
        <dbReference type="ARBA" id="ARBA00022801"/>
    </source>
</evidence>
<gene>
    <name evidence="7" type="ORF">DDB_G0280655</name>
</gene>
<dbReference type="VEuPathDB" id="AmoebaDB:DDB_G0280655"/>
<dbReference type="InterPro" id="IPR012933">
    <property type="entry name" value="HicA_mRNA_interferase"/>
</dbReference>
<evidence type="ECO:0000256" key="2">
    <source>
        <dbReference type="ARBA" id="ARBA00022722"/>
    </source>
</evidence>
<sequence length="62" mass="6869">MKYSRVEKTLKENGWVMERMKGGHAQFRNDSGGSTTVPYNGNKDIPIGTLKAIEKQTGVSII</sequence>
<dbReference type="EMBL" id="AAFI02000037">
    <property type="protein sequence ID" value="EAL67129.1"/>
    <property type="molecule type" value="Genomic_DNA"/>
</dbReference>
<comment type="caution">
    <text evidence="7">The sequence shown here is derived from an EMBL/GenBank/DDBJ whole genome shotgun (WGS) entry which is preliminary data.</text>
</comment>
<dbReference type="GO" id="GO:0016787">
    <property type="term" value="F:hydrolase activity"/>
    <property type="evidence" value="ECO:0007669"/>
    <property type="project" value="UniProtKB-KW"/>
</dbReference>
<keyword evidence="5" id="KW-0694">RNA-binding</keyword>
<proteinExistence type="predicted"/>
<dbReference type="GO" id="GO:0003729">
    <property type="term" value="F:mRNA binding"/>
    <property type="evidence" value="ECO:0007669"/>
    <property type="project" value="InterPro"/>
</dbReference>
<evidence type="ECO:0000313" key="7">
    <source>
        <dbReference type="EMBL" id="EAL67129.1"/>
    </source>
</evidence>
<dbReference type="SMR" id="Q54V25"/>
<accession>Q54V25</accession>
<dbReference type="Gene3D" id="3.30.920.30">
    <property type="entry name" value="Hypothetical protein"/>
    <property type="match status" value="1"/>
</dbReference>
<dbReference type="InterPro" id="IPR038570">
    <property type="entry name" value="HicA_sf"/>
</dbReference>
<dbReference type="dictyBase" id="DDB_G0280655"/>
<evidence type="ECO:0008006" key="9">
    <source>
        <dbReference type="Google" id="ProtNLM"/>
    </source>
</evidence>
<dbReference type="GO" id="GO:0004519">
    <property type="term" value="F:endonuclease activity"/>
    <property type="evidence" value="ECO:0007669"/>
    <property type="project" value="UniProtKB-KW"/>
</dbReference>
<dbReference type="PANTHER" id="PTHR34873:SF3">
    <property type="entry name" value="ADDICTION MODULE TOXIN, HICA FAMILY"/>
    <property type="match status" value="1"/>
</dbReference>
<evidence type="ECO:0000256" key="6">
    <source>
        <dbReference type="ARBA" id="ARBA00023016"/>
    </source>
</evidence>
<evidence type="ECO:0000256" key="3">
    <source>
        <dbReference type="ARBA" id="ARBA00022759"/>
    </source>
</evidence>
<evidence type="ECO:0000256" key="5">
    <source>
        <dbReference type="ARBA" id="ARBA00022884"/>
    </source>
</evidence>
<dbReference type="InParanoid" id="Q54V25"/>
<dbReference type="Proteomes" id="UP000002195">
    <property type="component" value="Unassembled WGS sequence"/>
</dbReference>
<dbReference type="AlphaFoldDB" id="Q54V25"/>
<keyword evidence="6" id="KW-0346">Stress response</keyword>
<name>Q54V25_DICDI</name>
<dbReference type="RefSeq" id="XP_641106.1">
    <property type="nucleotide sequence ID" value="XM_636014.1"/>
</dbReference>
<protein>
    <recommendedName>
        <fullName evidence="9">Addiction module toxin, HicA family</fullName>
    </recommendedName>
</protein>
<evidence type="ECO:0000256" key="1">
    <source>
        <dbReference type="ARBA" id="ARBA00022649"/>
    </source>
</evidence>